<organism evidence="2 3">
    <name type="scientific">Brevibacillus borstelensis AK1</name>
    <dbReference type="NCBI Taxonomy" id="1300222"/>
    <lineage>
        <taxon>Bacteria</taxon>
        <taxon>Bacillati</taxon>
        <taxon>Bacillota</taxon>
        <taxon>Bacilli</taxon>
        <taxon>Bacillales</taxon>
        <taxon>Paenibacillaceae</taxon>
        <taxon>Brevibacillus</taxon>
    </lineage>
</organism>
<dbReference type="InterPro" id="IPR001387">
    <property type="entry name" value="Cro/C1-type_HTH"/>
</dbReference>
<dbReference type="SUPFAM" id="SSF47413">
    <property type="entry name" value="lambda repressor-like DNA-binding domains"/>
    <property type="match status" value="1"/>
</dbReference>
<dbReference type="Gene3D" id="1.25.40.10">
    <property type="entry name" value="Tetratricopeptide repeat domain"/>
    <property type="match status" value="1"/>
</dbReference>
<gene>
    <name evidence="2" type="ORF">I532_15091</name>
</gene>
<dbReference type="PROSITE" id="PS50943">
    <property type="entry name" value="HTH_CROC1"/>
    <property type="match status" value="1"/>
</dbReference>
<dbReference type="InterPro" id="IPR011990">
    <property type="entry name" value="TPR-like_helical_dom_sf"/>
</dbReference>
<sequence>MKESVHTLEFATIGDVLKKYRKQSNLSISQLARLTGVHKGVIAKIENGSTRRPGLKITMPLAKVLNIPTDKIVELYIEIDKRPEVLFGLLNEAIRLFNVPLAARVAQRILETPYEESYSLMERLYNFVSSLSDLRFQLPLYHVIIKYARERGMQRFLAKGLLNKYLIERDDFNRLEETYNTGEEILHYVDFLSNEEKVTIYYKMAFHAHAMKKYEKCIEFGKMGHAADLTHNELKERVALAICNSYMFLGDYRALEQHLDLFEKLDYRFIIERIKFFRGTVYSRTGKYEEAIPLLRECLVETTEVNRIFRLTELFDALCKVSDLNSIKSFLEEEEKKIQIFDNDPYQYSELGRFYKLKGNYFMTNGLIDEGMEAYMQSIYYFEKIGALKLIM</sequence>
<dbReference type="Proteomes" id="UP000012081">
    <property type="component" value="Unassembled WGS sequence"/>
</dbReference>
<dbReference type="PATRIC" id="fig|1300222.3.peg.3154"/>
<keyword evidence="3" id="KW-1185">Reference proteome</keyword>
<name>M8D5Y5_9BACL</name>
<dbReference type="Pfam" id="PF01381">
    <property type="entry name" value="HTH_3"/>
    <property type="match status" value="1"/>
</dbReference>
<dbReference type="InterPro" id="IPR010982">
    <property type="entry name" value="Lambda_DNA-bd_dom_sf"/>
</dbReference>
<dbReference type="SUPFAM" id="SSF48452">
    <property type="entry name" value="TPR-like"/>
    <property type="match status" value="1"/>
</dbReference>
<dbReference type="Gene3D" id="1.10.260.40">
    <property type="entry name" value="lambda repressor-like DNA-binding domains"/>
    <property type="match status" value="1"/>
</dbReference>
<evidence type="ECO:0000313" key="3">
    <source>
        <dbReference type="Proteomes" id="UP000012081"/>
    </source>
</evidence>
<dbReference type="RefSeq" id="WP_003389243.1">
    <property type="nucleotide sequence ID" value="NZ_APBN01000006.1"/>
</dbReference>
<dbReference type="SMART" id="SM00530">
    <property type="entry name" value="HTH_XRE"/>
    <property type="match status" value="1"/>
</dbReference>
<dbReference type="GO" id="GO:0003677">
    <property type="term" value="F:DNA binding"/>
    <property type="evidence" value="ECO:0007669"/>
    <property type="project" value="UniProtKB-KW"/>
</dbReference>
<comment type="caution">
    <text evidence="2">The sequence shown here is derived from an EMBL/GenBank/DDBJ whole genome shotgun (WGS) entry which is preliminary data.</text>
</comment>
<evidence type="ECO:0000259" key="1">
    <source>
        <dbReference type="PROSITE" id="PS50943"/>
    </source>
</evidence>
<evidence type="ECO:0000313" key="2">
    <source>
        <dbReference type="EMBL" id="EMT51679.1"/>
    </source>
</evidence>
<feature type="domain" description="HTH cro/C1-type" evidence="1">
    <location>
        <begin position="17"/>
        <end position="72"/>
    </location>
</feature>
<reference evidence="2 3" key="1">
    <citation type="submission" date="2013-03" db="EMBL/GenBank/DDBJ databases">
        <title>Assembly of a new bacterial strain Brevibacillus borstelensis AK1.</title>
        <authorList>
            <person name="Rajan I."/>
            <person name="PoliReddy D."/>
            <person name="Sugumar T."/>
            <person name="Rathinam K."/>
            <person name="Alqarawi S."/>
            <person name="Khalil A.B."/>
            <person name="Sivakumar N."/>
        </authorList>
    </citation>
    <scope>NUCLEOTIDE SEQUENCE [LARGE SCALE GENOMIC DNA]</scope>
    <source>
        <strain evidence="2 3">AK1</strain>
    </source>
</reference>
<dbReference type="AlphaFoldDB" id="M8D5Y5"/>
<proteinExistence type="predicted"/>
<keyword evidence="2" id="KW-0238">DNA-binding</keyword>
<protein>
    <submittedName>
        <fullName evidence="2">DNA-binding protein</fullName>
    </submittedName>
</protein>
<dbReference type="EMBL" id="APBN01000006">
    <property type="protein sequence ID" value="EMT51679.1"/>
    <property type="molecule type" value="Genomic_DNA"/>
</dbReference>
<dbReference type="CDD" id="cd00093">
    <property type="entry name" value="HTH_XRE"/>
    <property type="match status" value="1"/>
</dbReference>
<dbReference type="OrthoDB" id="2474838at2"/>
<accession>M8D5Y5</accession>
<dbReference type="STRING" id="1300222.I532_15091"/>